<dbReference type="Pfam" id="PF07596">
    <property type="entry name" value="SBP_bac_10"/>
    <property type="match status" value="1"/>
</dbReference>
<sequence length="280" mass="30733">MHSYQFNKMTENDGSTRTHRGFTLIELLVVIAIIAILAAILFPVFAKAREKARQISCVSNMKQIGLGVLQYCQDYDNLVPATDQYGGSTEAYIVAARLQPYMKSFQVFKCPDSSASMGTMQAQQHDNGSGDYVTDPATIGLPVSKVGDAKYYNDVYPPTDYKFNPSFYGAATPRSLDSSDICSPSQASLAIDWPPIDTAWPGPSFWSSHGGAPKGRHTDGSTVMFADGHAKWYPFTILYPNGQENPVLSSNWNMWGFWWGAQKDGGKQNDDGTFNASQGC</sequence>
<gene>
    <name evidence="1" type="ORF">CCAX7_37020</name>
</gene>
<dbReference type="SUPFAM" id="SSF54523">
    <property type="entry name" value="Pili subunits"/>
    <property type="match status" value="1"/>
</dbReference>
<name>A0A402D179_9BACT</name>
<evidence type="ECO:0000313" key="2">
    <source>
        <dbReference type="Proteomes" id="UP000287394"/>
    </source>
</evidence>
<dbReference type="Gene3D" id="3.30.700.10">
    <property type="entry name" value="Glycoprotein, Type 4 Pilin"/>
    <property type="match status" value="1"/>
</dbReference>
<dbReference type="InterPro" id="IPR011453">
    <property type="entry name" value="DUF1559"/>
</dbReference>
<proteinExistence type="predicted"/>
<evidence type="ECO:0000313" key="1">
    <source>
        <dbReference type="EMBL" id="BDI31651.1"/>
    </source>
</evidence>
<dbReference type="NCBIfam" id="TIGR02532">
    <property type="entry name" value="IV_pilin_GFxxxE"/>
    <property type="match status" value="1"/>
</dbReference>
<dbReference type="PROSITE" id="PS00409">
    <property type="entry name" value="PROKAR_NTER_METHYL"/>
    <property type="match status" value="1"/>
</dbReference>
<dbReference type="PANTHER" id="PTHR30093">
    <property type="entry name" value="GENERAL SECRETION PATHWAY PROTEIN G"/>
    <property type="match status" value="1"/>
</dbReference>
<dbReference type="Pfam" id="PF07963">
    <property type="entry name" value="N_methyl"/>
    <property type="match status" value="1"/>
</dbReference>
<reference evidence="1 2" key="1">
    <citation type="journal article" date="2019" name="Int. J. Syst. Evol. Microbiol.">
        <title>Capsulimonas corticalis gen. nov., sp. nov., an aerobic capsulated bacterium, of a novel bacterial order, Capsulimonadales ord. nov., of the class Armatimonadia of the phylum Armatimonadetes.</title>
        <authorList>
            <person name="Li J."/>
            <person name="Kudo C."/>
            <person name="Tonouchi A."/>
        </authorList>
    </citation>
    <scope>NUCLEOTIDE SEQUENCE [LARGE SCALE GENOMIC DNA]</scope>
    <source>
        <strain evidence="1 2">AX-7</strain>
    </source>
</reference>
<protein>
    <submittedName>
        <fullName evidence="1">Uncharacterized protein</fullName>
    </submittedName>
</protein>
<dbReference type="RefSeq" id="WP_218025694.1">
    <property type="nucleotide sequence ID" value="NZ_AP025739.1"/>
</dbReference>
<dbReference type="AlphaFoldDB" id="A0A402D179"/>
<dbReference type="EMBL" id="AP025739">
    <property type="protein sequence ID" value="BDI31651.1"/>
    <property type="molecule type" value="Genomic_DNA"/>
</dbReference>
<accession>A0A402D179</accession>
<dbReference type="InterPro" id="IPR045584">
    <property type="entry name" value="Pilin-like"/>
</dbReference>
<keyword evidence="2" id="KW-1185">Reference proteome</keyword>
<dbReference type="KEGG" id="ccot:CCAX7_37020"/>
<dbReference type="Proteomes" id="UP000287394">
    <property type="component" value="Chromosome"/>
</dbReference>
<dbReference type="InterPro" id="IPR012902">
    <property type="entry name" value="N_methyl_site"/>
</dbReference>
<organism evidence="1 2">
    <name type="scientific">Capsulimonas corticalis</name>
    <dbReference type="NCBI Taxonomy" id="2219043"/>
    <lineage>
        <taxon>Bacteria</taxon>
        <taxon>Bacillati</taxon>
        <taxon>Armatimonadota</taxon>
        <taxon>Armatimonadia</taxon>
        <taxon>Capsulimonadales</taxon>
        <taxon>Capsulimonadaceae</taxon>
        <taxon>Capsulimonas</taxon>
    </lineage>
</organism>